<organism evidence="5 6">
    <name type="scientific">Trema orientale</name>
    <name type="common">Charcoal tree</name>
    <name type="synonym">Celtis orientalis</name>
    <dbReference type="NCBI Taxonomy" id="63057"/>
    <lineage>
        <taxon>Eukaryota</taxon>
        <taxon>Viridiplantae</taxon>
        <taxon>Streptophyta</taxon>
        <taxon>Embryophyta</taxon>
        <taxon>Tracheophyta</taxon>
        <taxon>Spermatophyta</taxon>
        <taxon>Magnoliopsida</taxon>
        <taxon>eudicotyledons</taxon>
        <taxon>Gunneridae</taxon>
        <taxon>Pentapetalae</taxon>
        <taxon>rosids</taxon>
        <taxon>fabids</taxon>
        <taxon>Rosales</taxon>
        <taxon>Cannabaceae</taxon>
        <taxon>Trema</taxon>
    </lineage>
</organism>
<sequence>MDAQVKSLNDHEQITLRIMGWLSKIFKGSSHKISEGHYRDKYREEPTSYAPSHSGETWSENDNEEINCAIALSLLEESQKGKRLIDNDSQLQEDEQLARALQESLNVESPPRYGNGSGNGNGSANSYQPIPVYYPMGYRICAGCQIEIGYGRYLNCLNAFWHPECFRCRACNLRISDYSNHQRMLMILSIQISRGQARHRFPSSILPSLWSPVFLPRSALTMSF</sequence>
<dbReference type="InParanoid" id="A0A2P5F1F9"/>
<dbReference type="SMART" id="SM00132">
    <property type="entry name" value="LIM"/>
    <property type="match status" value="1"/>
</dbReference>
<reference evidence="6" key="1">
    <citation type="submission" date="2016-06" db="EMBL/GenBank/DDBJ databases">
        <title>Parallel loss of symbiosis genes in relatives of nitrogen-fixing non-legume Parasponia.</title>
        <authorList>
            <person name="Van Velzen R."/>
            <person name="Holmer R."/>
            <person name="Bu F."/>
            <person name="Rutten L."/>
            <person name="Van Zeijl A."/>
            <person name="Liu W."/>
            <person name="Santuari L."/>
            <person name="Cao Q."/>
            <person name="Sharma T."/>
            <person name="Shen D."/>
            <person name="Roswanjaya Y."/>
            <person name="Wardhani T."/>
            <person name="Kalhor M.S."/>
            <person name="Jansen J."/>
            <person name="Van den Hoogen J."/>
            <person name="Gungor B."/>
            <person name="Hartog M."/>
            <person name="Hontelez J."/>
            <person name="Verver J."/>
            <person name="Yang W.-C."/>
            <person name="Schijlen E."/>
            <person name="Repin R."/>
            <person name="Schilthuizen M."/>
            <person name="Schranz E."/>
            <person name="Heidstra R."/>
            <person name="Miyata K."/>
            <person name="Fedorova E."/>
            <person name="Kohlen W."/>
            <person name="Bisseling T."/>
            <person name="Smit S."/>
            <person name="Geurts R."/>
        </authorList>
    </citation>
    <scope>NUCLEOTIDE SEQUENCE [LARGE SCALE GENOMIC DNA]</scope>
    <source>
        <strain evidence="6">cv. RG33-2</strain>
    </source>
</reference>
<evidence type="ECO:0000256" key="3">
    <source>
        <dbReference type="PROSITE-ProRule" id="PRU00125"/>
    </source>
</evidence>
<keyword evidence="2 3" id="KW-0862">Zinc</keyword>
<gene>
    <name evidence="5" type="ORF">TorRG33x02_126620</name>
</gene>
<evidence type="ECO:0000259" key="4">
    <source>
        <dbReference type="PROSITE" id="PS50023"/>
    </source>
</evidence>
<protein>
    <submittedName>
        <fullName evidence="5">Zinc finger, LIM-type</fullName>
    </submittedName>
</protein>
<dbReference type="CDD" id="cd09396">
    <property type="entry name" value="LIM_DA1"/>
    <property type="match status" value="1"/>
</dbReference>
<accession>A0A2P5F1F9</accession>
<dbReference type="PROSITE" id="PS50330">
    <property type="entry name" value="UIM"/>
    <property type="match status" value="1"/>
</dbReference>
<dbReference type="PANTHER" id="PTHR24209">
    <property type="entry name" value="PROTEIN DA1-RELATED 2"/>
    <property type="match status" value="1"/>
</dbReference>
<dbReference type="Gene3D" id="2.10.110.10">
    <property type="entry name" value="Cysteine Rich Protein"/>
    <property type="match status" value="1"/>
</dbReference>
<keyword evidence="1 3" id="KW-0479">Metal-binding</keyword>
<proteinExistence type="predicted"/>
<evidence type="ECO:0000256" key="1">
    <source>
        <dbReference type="ARBA" id="ARBA00022723"/>
    </source>
</evidence>
<feature type="domain" description="LIM zinc-binding" evidence="4">
    <location>
        <begin position="139"/>
        <end position="203"/>
    </location>
</feature>
<evidence type="ECO:0000313" key="5">
    <source>
        <dbReference type="EMBL" id="PON91623.1"/>
    </source>
</evidence>
<dbReference type="SMART" id="SM00726">
    <property type="entry name" value="UIM"/>
    <property type="match status" value="2"/>
</dbReference>
<dbReference type="EMBL" id="JXTC01000073">
    <property type="protein sequence ID" value="PON91623.1"/>
    <property type="molecule type" value="Genomic_DNA"/>
</dbReference>
<dbReference type="PROSITE" id="PS50023">
    <property type="entry name" value="LIM_DOMAIN_2"/>
    <property type="match status" value="1"/>
</dbReference>
<dbReference type="Pfam" id="PF00412">
    <property type="entry name" value="LIM"/>
    <property type="match status" value="1"/>
</dbReference>
<dbReference type="PANTHER" id="PTHR24209:SF29">
    <property type="entry name" value="PROTEIN DA1"/>
    <property type="match status" value="1"/>
</dbReference>
<keyword evidence="6" id="KW-1185">Reference proteome</keyword>
<dbReference type="GO" id="GO:0046872">
    <property type="term" value="F:metal ion binding"/>
    <property type="evidence" value="ECO:0007669"/>
    <property type="project" value="UniProtKB-KW"/>
</dbReference>
<keyword evidence="3" id="KW-0440">LIM domain</keyword>
<dbReference type="SUPFAM" id="SSF57716">
    <property type="entry name" value="Glucocorticoid receptor-like (DNA-binding domain)"/>
    <property type="match status" value="1"/>
</dbReference>
<dbReference type="STRING" id="63057.A0A2P5F1F9"/>
<evidence type="ECO:0000313" key="6">
    <source>
        <dbReference type="Proteomes" id="UP000237000"/>
    </source>
</evidence>
<comment type="caution">
    <text evidence="5">The sequence shown here is derived from an EMBL/GenBank/DDBJ whole genome shotgun (WGS) entry which is preliminary data.</text>
</comment>
<evidence type="ECO:0000256" key="2">
    <source>
        <dbReference type="ARBA" id="ARBA00022833"/>
    </source>
</evidence>
<dbReference type="Pfam" id="PF23625">
    <property type="entry name" value="UIM_2"/>
    <property type="match status" value="2"/>
</dbReference>
<dbReference type="InterPro" id="IPR001781">
    <property type="entry name" value="Znf_LIM"/>
</dbReference>
<dbReference type="OrthoDB" id="1718288at2759"/>
<dbReference type="InterPro" id="IPR045218">
    <property type="entry name" value="DA1-like"/>
</dbReference>
<name>A0A2P5F1F9_TREOI</name>
<dbReference type="GO" id="GO:0043130">
    <property type="term" value="F:ubiquitin binding"/>
    <property type="evidence" value="ECO:0007669"/>
    <property type="project" value="TreeGrafter"/>
</dbReference>
<dbReference type="AlphaFoldDB" id="A0A2P5F1F9"/>
<dbReference type="PROSITE" id="PS00478">
    <property type="entry name" value="LIM_DOMAIN_1"/>
    <property type="match status" value="1"/>
</dbReference>
<dbReference type="Proteomes" id="UP000237000">
    <property type="component" value="Unassembled WGS sequence"/>
</dbReference>
<dbReference type="InterPro" id="IPR003903">
    <property type="entry name" value="UIM_dom"/>
</dbReference>